<accession>A0A914RXX4</accession>
<evidence type="ECO:0000313" key="1">
    <source>
        <dbReference type="Proteomes" id="UP000887564"/>
    </source>
</evidence>
<proteinExistence type="predicted"/>
<dbReference type="AlphaFoldDB" id="A0A914RXX4"/>
<sequence>MQLVQRSIINNVHNEVSFDEQKKLKRFCCRIHKNTSHITITVA</sequence>
<evidence type="ECO:0000313" key="2">
    <source>
        <dbReference type="WBParaSite" id="PEQ_0000971901-mRNA-1"/>
    </source>
</evidence>
<keyword evidence="1" id="KW-1185">Reference proteome</keyword>
<protein>
    <submittedName>
        <fullName evidence="2">Uncharacterized protein</fullName>
    </submittedName>
</protein>
<dbReference type="WBParaSite" id="PEQ_0000971901-mRNA-1">
    <property type="protein sequence ID" value="PEQ_0000971901-mRNA-1"/>
    <property type="gene ID" value="PEQ_0000971901"/>
</dbReference>
<organism evidence="1 2">
    <name type="scientific">Parascaris equorum</name>
    <name type="common">Equine roundworm</name>
    <dbReference type="NCBI Taxonomy" id="6256"/>
    <lineage>
        <taxon>Eukaryota</taxon>
        <taxon>Metazoa</taxon>
        <taxon>Ecdysozoa</taxon>
        <taxon>Nematoda</taxon>
        <taxon>Chromadorea</taxon>
        <taxon>Rhabditida</taxon>
        <taxon>Spirurina</taxon>
        <taxon>Ascaridomorpha</taxon>
        <taxon>Ascaridoidea</taxon>
        <taxon>Ascarididae</taxon>
        <taxon>Parascaris</taxon>
    </lineage>
</organism>
<name>A0A914RXX4_PAREQ</name>
<reference evidence="2" key="1">
    <citation type="submission" date="2022-11" db="UniProtKB">
        <authorList>
            <consortium name="WormBaseParasite"/>
        </authorList>
    </citation>
    <scope>IDENTIFICATION</scope>
</reference>
<dbReference type="Proteomes" id="UP000887564">
    <property type="component" value="Unplaced"/>
</dbReference>